<feature type="compositionally biased region" description="Pro residues" evidence="1">
    <location>
        <begin position="34"/>
        <end position="54"/>
    </location>
</feature>
<evidence type="ECO:0000256" key="1">
    <source>
        <dbReference type="SAM" id="MobiDB-lite"/>
    </source>
</evidence>
<sequence length="219" mass="23629">MASIYSHRSPTRLHPQVQPSSRNTNLNHNRLLSLPPPSPSPPPTPFPLGVPSPTPPTYRIAPPFTCPLLASSPPRQACITSFLYPKASHVRYRRTTVRGRSPDLCRPPAHLAPAVLFTPDPDPAANSALWAAGTHPPKSHESMQAADRWIEDARIRWRAASKPPPPSSPPPQDQARPNNPTISRAQNPPTTIIFPLSFPSLPAVHSTAPSSASGVPSTI</sequence>
<feature type="compositionally biased region" description="Polar residues" evidence="1">
    <location>
        <begin position="17"/>
        <end position="30"/>
    </location>
</feature>
<keyword evidence="3" id="KW-1185">Reference proteome</keyword>
<proteinExistence type="predicted"/>
<dbReference type="PRINTS" id="PR01217">
    <property type="entry name" value="PRICHEXTENSN"/>
</dbReference>
<protein>
    <submittedName>
        <fullName evidence="2">Uncharacterized protein</fullName>
    </submittedName>
</protein>
<evidence type="ECO:0000313" key="3">
    <source>
        <dbReference type="Proteomes" id="UP001287286"/>
    </source>
</evidence>
<comment type="caution">
    <text evidence="2">The sequence shown here is derived from an EMBL/GenBank/DDBJ whole genome shotgun (WGS) entry which is preliminary data.</text>
</comment>
<feature type="region of interest" description="Disordered" evidence="1">
    <location>
        <begin position="1"/>
        <end position="54"/>
    </location>
</feature>
<gene>
    <name evidence="2" type="ORF">Purlil1_4788</name>
</gene>
<feature type="region of interest" description="Disordered" evidence="1">
    <location>
        <begin position="159"/>
        <end position="197"/>
    </location>
</feature>
<organism evidence="2 3">
    <name type="scientific">Purpureocillium lilacinum</name>
    <name type="common">Paecilomyces lilacinus</name>
    <dbReference type="NCBI Taxonomy" id="33203"/>
    <lineage>
        <taxon>Eukaryota</taxon>
        <taxon>Fungi</taxon>
        <taxon>Dikarya</taxon>
        <taxon>Ascomycota</taxon>
        <taxon>Pezizomycotina</taxon>
        <taxon>Sordariomycetes</taxon>
        <taxon>Hypocreomycetidae</taxon>
        <taxon>Hypocreales</taxon>
        <taxon>Ophiocordycipitaceae</taxon>
        <taxon>Purpureocillium</taxon>
    </lineage>
</organism>
<evidence type="ECO:0000313" key="2">
    <source>
        <dbReference type="EMBL" id="KAK4090652.1"/>
    </source>
</evidence>
<reference evidence="2 3" key="1">
    <citation type="journal article" date="2024" name="Microbiol. Resour. Announc.">
        <title>Genome annotations for the ascomycete fungi Trichoderma harzianum, Trichoderma aggressivum, and Purpureocillium lilacinum.</title>
        <authorList>
            <person name="Beijen E.P.W."/>
            <person name="Ohm R.A."/>
        </authorList>
    </citation>
    <scope>NUCLEOTIDE SEQUENCE [LARGE SCALE GENOMIC DNA]</scope>
    <source>
        <strain evidence="2 3">CBS 150709</strain>
    </source>
</reference>
<dbReference type="Proteomes" id="UP001287286">
    <property type="component" value="Unassembled WGS sequence"/>
</dbReference>
<accession>A0ABR0C2Z4</accession>
<feature type="compositionally biased region" description="Pro residues" evidence="1">
    <location>
        <begin position="162"/>
        <end position="172"/>
    </location>
</feature>
<feature type="compositionally biased region" description="Polar residues" evidence="1">
    <location>
        <begin position="175"/>
        <end position="190"/>
    </location>
</feature>
<name>A0ABR0C2Z4_PURLI</name>
<dbReference type="EMBL" id="JAWRVI010000014">
    <property type="protein sequence ID" value="KAK4090652.1"/>
    <property type="molecule type" value="Genomic_DNA"/>
</dbReference>